<dbReference type="PIRSF" id="PIRSF006324">
    <property type="entry name" value="LeuE"/>
    <property type="match status" value="1"/>
</dbReference>
<evidence type="ECO:0000256" key="1">
    <source>
        <dbReference type="ARBA" id="ARBA00004651"/>
    </source>
</evidence>
<evidence type="ECO:0000256" key="2">
    <source>
        <dbReference type="ARBA" id="ARBA00022475"/>
    </source>
</evidence>
<organism evidence="7 8">
    <name type="scientific">Maribacter litoralis</name>
    <dbReference type="NCBI Taxonomy" id="2059726"/>
    <lineage>
        <taxon>Bacteria</taxon>
        <taxon>Pseudomonadati</taxon>
        <taxon>Bacteroidota</taxon>
        <taxon>Flavobacteriia</taxon>
        <taxon>Flavobacteriales</taxon>
        <taxon>Flavobacteriaceae</taxon>
        <taxon>Maribacter</taxon>
    </lineage>
</organism>
<proteinExistence type="predicted"/>
<name>A0A653PFU5_9FLAO</name>
<accession>A0A653PFU5</accession>
<keyword evidence="8" id="KW-1185">Reference proteome</keyword>
<dbReference type="RefSeq" id="WP_159302135.1">
    <property type="nucleotide sequence ID" value="NZ_LR733271.1"/>
</dbReference>
<dbReference type="PANTHER" id="PTHR30086:SF20">
    <property type="entry name" value="ARGININE EXPORTER PROTEIN ARGO-RELATED"/>
    <property type="match status" value="1"/>
</dbReference>
<keyword evidence="4 6" id="KW-1133">Transmembrane helix</keyword>
<feature type="transmembrane region" description="Helical" evidence="6">
    <location>
        <begin position="69"/>
        <end position="88"/>
    </location>
</feature>
<evidence type="ECO:0000256" key="5">
    <source>
        <dbReference type="ARBA" id="ARBA00023136"/>
    </source>
</evidence>
<feature type="transmembrane region" description="Helical" evidence="6">
    <location>
        <begin position="40"/>
        <end position="63"/>
    </location>
</feature>
<evidence type="ECO:0000256" key="3">
    <source>
        <dbReference type="ARBA" id="ARBA00022692"/>
    </source>
</evidence>
<dbReference type="Proteomes" id="UP000430202">
    <property type="component" value="Unassembled WGS sequence"/>
</dbReference>
<keyword evidence="5 6" id="KW-0472">Membrane</keyword>
<dbReference type="PANTHER" id="PTHR30086">
    <property type="entry name" value="ARGININE EXPORTER PROTEIN ARGO"/>
    <property type="match status" value="1"/>
</dbReference>
<dbReference type="InterPro" id="IPR001123">
    <property type="entry name" value="LeuE-type"/>
</dbReference>
<reference evidence="7 8" key="1">
    <citation type="submission" date="2019-10" db="EMBL/GenBank/DDBJ databases">
        <authorList>
            <person name="Karimi E."/>
        </authorList>
    </citation>
    <scope>NUCLEOTIDE SEQUENCE [LARGE SCALE GENOMIC DNA]</scope>
    <source>
        <strain evidence="7">Maribacter sp. 151</strain>
    </source>
</reference>
<dbReference type="GO" id="GO:0005886">
    <property type="term" value="C:plasma membrane"/>
    <property type="evidence" value="ECO:0007669"/>
    <property type="project" value="UniProtKB-SubCell"/>
</dbReference>
<gene>
    <name evidence="7" type="ORF">MARI151_20226</name>
</gene>
<dbReference type="AlphaFoldDB" id="A0A653PFU5"/>
<dbReference type="EMBL" id="CABWLR010000002">
    <property type="protein sequence ID" value="VXB28706.1"/>
    <property type="molecule type" value="Genomic_DNA"/>
</dbReference>
<protein>
    <submittedName>
        <fullName evidence="7">LysE family translocator</fullName>
    </submittedName>
</protein>
<keyword evidence="3 6" id="KW-0812">Transmembrane</keyword>
<evidence type="ECO:0000313" key="7">
    <source>
        <dbReference type="EMBL" id="VXB28706.1"/>
    </source>
</evidence>
<comment type="subcellular location">
    <subcellularLocation>
        <location evidence="1">Cell membrane</location>
        <topology evidence="1">Multi-pass membrane protein</topology>
    </subcellularLocation>
</comment>
<evidence type="ECO:0000256" key="6">
    <source>
        <dbReference type="SAM" id="Phobius"/>
    </source>
</evidence>
<feature type="transmembrane region" description="Helical" evidence="6">
    <location>
        <begin position="127"/>
        <end position="144"/>
    </location>
</feature>
<dbReference type="Pfam" id="PF01810">
    <property type="entry name" value="LysE"/>
    <property type="match status" value="1"/>
</dbReference>
<feature type="transmembrane region" description="Helical" evidence="6">
    <location>
        <begin position="150"/>
        <end position="176"/>
    </location>
</feature>
<dbReference type="GO" id="GO:0015171">
    <property type="term" value="F:amino acid transmembrane transporter activity"/>
    <property type="evidence" value="ECO:0007669"/>
    <property type="project" value="TreeGrafter"/>
</dbReference>
<evidence type="ECO:0000256" key="4">
    <source>
        <dbReference type="ARBA" id="ARBA00022989"/>
    </source>
</evidence>
<dbReference type="InterPro" id="IPR036259">
    <property type="entry name" value="MFS_trans_sf"/>
</dbReference>
<sequence>MGVENFITFMISALLFIMTPGLDTFFVLNKSIAQGKRSGIHAALGVNMGVLTHTLFAALGISVLLAKSAFAFAAVKYLGAAYIIYLGVTTYRKKSDLAKLEARTEDEKNVKSDFWSGFLTNSLNPKVALFFIAFFPQFIAVNEMQNPVPYVLLGITYAIIGVVWYIILTLCASIFSSKIKDNPNAGKLLNKIGGLAFIAMGIKMAFSK</sequence>
<feature type="transmembrane region" description="Helical" evidence="6">
    <location>
        <begin position="6"/>
        <end position="28"/>
    </location>
</feature>
<evidence type="ECO:0000313" key="8">
    <source>
        <dbReference type="Proteomes" id="UP000430202"/>
    </source>
</evidence>
<keyword evidence="2" id="KW-1003">Cell membrane</keyword>
<dbReference type="SUPFAM" id="SSF103473">
    <property type="entry name" value="MFS general substrate transporter"/>
    <property type="match status" value="1"/>
</dbReference>